<dbReference type="AlphaFoldDB" id="A0A2Z4FGP7"/>
<dbReference type="Gene3D" id="3.30.1310.10">
    <property type="entry name" value="Nucleoid-associated protein YbaB-like domain"/>
    <property type="match status" value="1"/>
</dbReference>
<comment type="similarity">
    <text evidence="1">Belongs to the YbaB/EbfC family.</text>
</comment>
<dbReference type="GO" id="GO:0005829">
    <property type="term" value="C:cytosol"/>
    <property type="evidence" value="ECO:0007669"/>
    <property type="project" value="TreeGrafter"/>
</dbReference>
<dbReference type="NCBIfam" id="TIGR00103">
    <property type="entry name" value="DNA_YbaB_EbfC"/>
    <property type="match status" value="1"/>
</dbReference>
<dbReference type="EMBL" id="CP030032">
    <property type="protein sequence ID" value="AWV88162.1"/>
    <property type="molecule type" value="Genomic_DNA"/>
</dbReference>
<dbReference type="GO" id="GO:0043590">
    <property type="term" value="C:bacterial nucleoid"/>
    <property type="evidence" value="ECO:0007669"/>
    <property type="project" value="UniProtKB-UniRule"/>
</dbReference>
<dbReference type="Pfam" id="PF02575">
    <property type="entry name" value="YbaB_DNA_bd"/>
    <property type="match status" value="1"/>
</dbReference>
<dbReference type="Proteomes" id="UP000249799">
    <property type="component" value="Chromosome"/>
</dbReference>
<evidence type="ECO:0000313" key="3">
    <source>
        <dbReference type="Proteomes" id="UP000249799"/>
    </source>
</evidence>
<dbReference type="GO" id="GO:0003677">
    <property type="term" value="F:DNA binding"/>
    <property type="evidence" value="ECO:0007669"/>
    <property type="project" value="UniProtKB-UniRule"/>
</dbReference>
<dbReference type="HAMAP" id="MF_00274">
    <property type="entry name" value="DNA_YbaB_EbfC"/>
    <property type="match status" value="1"/>
</dbReference>
<keyword evidence="1" id="KW-0963">Cytoplasm</keyword>
<comment type="subunit">
    <text evidence="1">Homodimer.</text>
</comment>
<dbReference type="InterPro" id="IPR004401">
    <property type="entry name" value="YbaB/EbfC"/>
</dbReference>
<keyword evidence="1" id="KW-0238">DNA-binding</keyword>
<comment type="function">
    <text evidence="1">Binds to DNA and alters its conformation. May be involved in regulation of gene expression, nucleoid organization and DNA protection.</text>
</comment>
<sequence length="104" mass="11107">MKGGFNNIVRQAQQMQSKIGKVQEEMADKKIEASTGGGVVTAVVTGDQKLVEIKISPDVVDPNDVEVLEEMILGAVNQAMKLAGDMMNEEVEKITGGMSIPGLF</sequence>
<accession>A0A2Z4FGP7</accession>
<organism evidence="2 3">
    <name type="scientific">Bradymonas sediminis</name>
    <dbReference type="NCBI Taxonomy" id="1548548"/>
    <lineage>
        <taxon>Bacteria</taxon>
        <taxon>Deltaproteobacteria</taxon>
        <taxon>Bradymonadales</taxon>
        <taxon>Bradymonadaceae</taxon>
        <taxon>Bradymonas</taxon>
    </lineage>
</organism>
<evidence type="ECO:0000313" key="2">
    <source>
        <dbReference type="EMBL" id="AWV88162.1"/>
    </source>
</evidence>
<proteinExistence type="inferred from homology"/>
<dbReference type="OrthoDB" id="9803080at2"/>
<dbReference type="PANTHER" id="PTHR33449">
    <property type="entry name" value="NUCLEOID-ASSOCIATED PROTEIN YBAB"/>
    <property type="match status" value="1"/>
</dbReference>
<reference evidence="2 3" key="1">
    <citation type="submission" date="2018-06" db="EMBL/GenBank/DDBJ databases">
        <title>Lujinxingia sediminis gen. nov. sp. nov., a new facultative anaerobic member of the class Deltaproteobacteria, and proposal of Lujinxingaceae fam. nov.</title>
        <authorList>
            <person name="Guo L.-Y."/>
            <person name="Li C.-M."/>
            <person name="Wang S."/>
            <person name="Du Z.-J."/>
        </authorList>
    </citation>
    <scope>NUCLEOTIDE SEQUENCE [LARGE SCALE GENOMIC DNA]</scope>
    <source>
        <strain evidence="2 3">FA350</strain>
    </source>
</reference>
<dbReference type="KEGG" id="bsed:DN745_01945"/>
<name>A0A2Z4FGP7_9DELT</name>
<gene>
    <name evidence="2" type="ORF">DN745_01945</name>
</gene>
<evidence type="ECO:0000256" key="1">
    <source>
        <dbReference type="HAMAP-Rule" id="MF_00274"/>
    </source>
</evidence>
<dbReference type="PANTHER" id="PTHR33449:SF1">
    <property type="entry name" value="NUCLEOID-ASSOCIATED PROTEIN YBAB"/>
    <property type="match status" value="1"/>
</dbReference>
<dbReference type="InterPro" id="IPR036894">
    <property type="entry name" value="YbaB-like_sf"/>
</dbReference>
<dbReference type="PIRSF" id="PIRSF004555">
    <property type="entry name" value="UCP004555"/>
    <property type="match status" value="1"/>
</dbReference>
<keyword evidence="3" id="KW-1185">Reference proteome</keyword>
<comment type="subcellular location">
    <subcellularLocation>
        <location evidence="1">Cytoplasm</location>
        <location evidence="1">Nucleoid</location>
    </subcellularLocation>
</comment>
<dbReference type="SUPFAM" id="SSF82607">
    <property type="entry name" value="YbaB-like"/>
    <property type="match status" value="1"/>
</dbReference>
<protein>
    <recommendedName>
        <fullName evidence="1">Nucleoid-associated protein DN745_01945</fullName>
    </recommendedName>
</protein>